<protein>
    <submittedName>
        <fullName evidence="1">Uncharacterized protein</fullName>
    </submittedName>
</protein>
<dbReference type="OrthoDB" id="1743486at2759"/>
<name>A0A9J5WX88_SOLCO</name>
<organism evidence="1 2">
    <name type="scientific">Solanum commersonii</name>
    <name type="common">Commerson's wild potato</name>
    <name type="synonym">Commerson's nightshade</name>
    <dbReference type="NCBI Taxonomy" id="4109"/>
    <lineage>
        <taxon>Eukaryota</taxon>
        <taxon>Viridiplantae</taxon>
        <taxon>Streptophyta</taxon>
        <taxon>Embryophyta</taxon>
        <taxon>Tracheophyta</taxon>
        <taxon>Spermatophyta</taxon>
        <taxon>Magnoliopsida</taxon>
        <taxon>eudicotyledons</taxon>
        <taxon>Gunneridae</taxon>
        <taxon>Pentapetalae</taxon>
        <taxon>asterids</taxon>
        <taxon>lamiids</taxon>
        <taxon>Solanales</taxon>
        <taxon>Solanaceae</taxon>
        <taxon>Solanoideae</taxon>
        <taxon>Solaneae</taxon>
        <taxon>Solanum</taxon>
    </lineage>
</organism>
<comment type="caution">
    <text evidence="1">The sequence shown here is derived from an EMBL/GenBank/DDBJ whole genome shotgun (WGS) entry which is preliminary data.</text>
</comment>
<dbReference type="Proteomes" id="UP000824120">
    <property type="component" value="Chromosome 10"/>
</dbReference>
<dbReference type="EMBL" id="JACXVP010000010">
    <property type="protein sequence ID" value="KAG5579975.1"/>
    <property type="molecule type" value="Genomic_DNA"/>
</dbReference>
<gene>
    <name evidence="1" type="ORF">H5410_050602</name>
</gene>
<accession>A0A9J5WX88</accession>
<sequence>MKQDLKTKKLIGQELLDIISERMSEINKIPQKGIIDDNSVRHIARRISFQEIDKESMINDYLEEVKINLLQTITHIDKSDTSMRSETSNNGIAEESQQAETDNILSVTKLQDAEEFLKQMKPWKKHMAKKRHEKMKDDTKISPGSVWSAVVHNPIKELTKGALYLVRTTRHMGSMRSGLLLLKDAEFARSLTGRTTARPLIL</sequence>
<evidence type="ECO:0000313" key="1">
    <source>
        <dbReference type="EMBL" id="KAG5579975.1"/>
    </source>
</evidence>
<evidence type="ECO:0000313" key="2">
    <source>
        <dbReference type="Proteomes" id="UP000824120"/>
    </source>
</evidence>
<keyword evidence="2" id="KW-1185">Reference proteome</keyword>
<dbReference type="AlphaFoldDB" id="A0A9J5WX88"/>
<proteinExistence type="predicted"/>
<reference evidence="1 2" key="1">
    <citation type="submission" date="2020-09" db="EMBL/GenBank/DDBJ databases">
        <title>De no assembly of potato wild relative species, Solanum commersonii.</title>
        <authorList>
            <person name="Cho K."/>
        </authorList>
    </citation>
    <scope>NUCLEOTIDE SEQUENCE [LARGE SCALE GENOMIC DNA]</scope>
    <source>
        <strain evidence="1">LZ3.2</strain>
        <tissue evidence="1">Leaf</tissue>
    </source>
</reference>